<name>A0ABD5KSQ7_PRIAR</name>
<protein>
    <submittedName>
        <fullName evidence="2">Anti-repressor SinI family protein</fullName>
    </submittedName>
</protein>
<dbReference type="InterPro" id="IPR010981">
    <property type="entry name" value="SinR/SinI_dimer_dom"/>
</dbReference>
<dbReference type="EMBL" id="JBDIVD010000001">
    <property type="protein sequence ID" value="MEN3153332.1"/>
    <property type="molecule type" value="Genomic_DNA"/>
</dbReference>
<dbReference type="InterPro" id="IPR036281">
    <property type="entry name" value="SinR/SinI_dimer_dom_sf"/>
</dbReference>
<dbReference type="PROSITE" id="PS51500">
    <property type="entry name" value="SIN"/>
    <property type="match status" value="1"/>
</dbReference>
<evidence type="ECO:0000259" key="1">
    <source>
        <dbReference type="PROSITE" id="PS51500"/>
    </source>
</evidence>
<proteinExistence type="predicted"/>
<dbReference type="SUPFAM" id="SSF47406">
    <property type="entry name" value="SinR repressor dimerisation domain-like"/>
    <property type="match status" value="1"/>
</dbReference>
<comment type="caution">
    <text evidence="2">The sequence shown here is derived from an EMBL/GenBank/DDBJ whole genome shotgun (WGS) entry which is preliminary data.</text>
</comment>
<sequence length="48" mass="5860">MLNRTNVVEENKKEENLDEEWVELMRRAYKMGISIEEVRRFIAYNKPS</sequence>
<reference evidence="2 3" key="2">
    <citation type="submission" date="2024-05" db="EMBL/GenBank/DDBJ databases">
        <authorList>
            <person name="Zheng X."/>
        </authorList>
    </citation>
    <scope>NUCLEOTIDE SEQUENCE [LARGE SCALE GENOMIC DNA]</scope>
    <source>
        <strain evidence="2 3">C4-10</strain>
    </source>
</reference>
<evidence type="ECO:0000313" key="2">
    <source>
        <dbReference type="EMBL" id="MEN3153332.1"/>
    </source>
</evidence>
<gene>
    <name evidence="2" type="ORF">ABDD91_10830</name>
</gene>
<accession>A0ABD5KSQ7</accession>
<dbReference type="AlphaFoldDB" id="A0ABD5KSQ7"/>
<dbReference type="Proteomes" id="UP001418804">
    <property type="component" value="Unassembled WGS sequence"/>
</dbReference>
<reference evidence="2 3" key="1">
    <citation type="submission" date="2024-05" db="EMBL/GenBank/DDBJ databases">
        <title>The mechanism of isolation and screening of efficient mineral weathering bacteria priestia aryabhattai c4-10 with weathered biotite.</title>
        <authorList>
            <person name="Yang S."/>
        </authorList>
    </citation>
    <scope>NUCLEOTIDE SEQUENCE [LARGE SCALE GENOMIC DNA]</scope>
    <source>
        <strain evidence="2 3">C4-10</strain>
    </source>
</reference>
<dbReference type="Pfam" id="PF08671">
    <property type="entry name" value="SinI"/>
    <property type="match status" value="1"/>
</dbReference>
<organism evidence="2 3">
    <name type="scientific">Priestia aryabhattai</name>
    <name type="common">Bacillus aryabhattai</name>
    <dbReference type="NCBI Taxonomy" id="412384"/>
    <lineage>
        <taxon>Bacteria</taxon>
        <taxon>Bacillati</taxon>
        <taxon>Bacillota</taxon>
        <taxon>Bacilli</taxon>
        <taxon>Bacillales</taxon>
        <taxon>Bacillaceae</taxon>
        <taxon>Priestia</taxon>
    </lineage>
</organism>
<evidence type="ECO:0000313" key="3">
    <source>
        <dbReference type="Proteomes" id="UP001418804"/>
    </source>
</evidence>
<dbReference type="RefSeq" id="WP_168760703.1">
    <property type="nucleotide sequence ID" value="NZ_CP025621.1"/>
</dbReference>
<feature type="domain" description="Sin" evidence="1">
    <location>
        <begin position="8"/>
        <end position="46"/>
    </location>
</feature>